<evidence type="ECO:0000313" key="2">
    <source>
        <dbReference type="EMBL" id="VUG16075.1"/>
    </source>
</evidence>
<evidence type="ECO:0000313" key="1">
    <source>
        <dbReference type="EMBL" id="KAF6012990.1"/>
    </source>
</evidence>
<keyword evidence="3" id="KW-1185">Reference proteome</keyword>
<dbReference type="InterPro" id="IPR036915">
    <property type="entry name" value="Cyclin-like_sf"/>
</dbReference>
<dbReference type="InterPro" id="IPR043198">
    <property type="entry name" value="Cyclin/Ssn8"/>
</dbReference>
<name>A0A7D9CUS3_DEKBR</name>
<evidence type="ECO:0000313" key="3">
    <source>
        <dbReference type="Proteomes" id="UP000478008"/>
    </source>
</evidence>
<dbReference type="GO" id="GO:0006357">
    <property type="term" value="P:regulation of transcription by RNA polymerase II"/>
    <property type="evidence" value="ECO:0007669"/>
    <property type="project" value="InterPro"/>
</dbReference>
<dbReference type="Gene3D" id="1.10.472.10">
    <property type="entry name" value="Cyclin-like"/>
    <property type="match status" value="2"/>
</dbReference>
<gene>
    <name evidence="2" type="ORF">DEBR0S1_06876G</name>
    <name evidence="1" type="ORF">HII12_001704</name>
</gene>
<reference evidence="1 4" key="2">
    <citation type="journal article" date="2020" name="Appl. Microbiol. Biotechnol.">
        <title>Targeted gene deletion in Brettanomyces bruxellensis with an expression-free CRISPR-Cas9 system.</title>
        <authorList>
            <person name="Varela C."/>
            <person name="Bartel C."/>
            <person name="Onetto C."/>
            <person name="Borneman A."/>
        </authorList>
    </citation>
    <scope>NUCLEOTIDE SEQUENCE [LARGE SCALE GENOMIC DNA]</scope>
    <source>
        <strain evidence="1 4">AWRI1613</strain>
    </source>
</reference>
<dbReference type="AlphaFoldDB" id="A0A7D9CUS3"/>
<proteinExistence type="predicted"/>
<reference evidence="2 3" key="1">
    <citation type="submission" date="2019-07" db="EMBL/GenBank/DDBJ databases">
        <authorList>
            <person name="Friedrich A."/>
            <person name="Schacherer J."/>
        </authorList>
    </citation>
    <scope>NUCLEOTIDE SEQUENCE [LARGE SCALE GENOMIC DNA]</scope>
</reference>
<protein>
    <submittedName>
        <fullName evidence="2">DEBR0S1_06876g1_1</fullName>
    </submittedName>
</protein>
<dbReference type="PANTHER" id="PTHR10026">
    <property type="entry name" value="CYCLIN"/>
    <property type="match status" value="1"/>
</dbReference>
<organism evidence="2 3">
    <name type="scientific">Dekkera bruxellensis</name>
    <name type="common">Brettanomyces custersii</name>
    <dbReference type="NCBI Taxonomy" id="5007"/>
    <lineage>
        <taxon>Eukaryota</taxon>
        <taxon>Fungi</taxon>
        <taxon>Dikarya</taxon>
        <taxon>Ascomycota</taxon>
        <taxon>Saccharomycotina</taxon>
        <taxon>Pichiomycetes</taxon>
        <taxon>Pichiales</taxon>
        <taxon>Pichiaceae</taxon>
        <taxon>Brettanomyces</taxon>
    </lineage>
</organism>
<dbReference type="EMBL" id="JABCYN010000022">
    <property type="protein sequence ID" value="KAF6012990.1"/>
    <property type="molecule type" value="Genomic_DNA"/>
</dbReference>
<evidence type="ECO:0000313" key="4">
    <source>
        <dbReference type="Proteomes" id="UP000568158"/>
    </source>
</evidence>
<dbReference type="GO" id="GO:0016538">
    <property type="term" value="F:cyclin-dependent protein serine/threonine kinase regulator activity"/>
    <property type="evidence" value="ECO:0007669"/>
    <property type="project" value="InterPro"/>
</dbReference>
<dbReference type="Proteomes" id="UP000568158">
    <property type="component" value="Unassembled WGS sequence"/>
</dbReference>
<dbReference type="Proteomes" id="UP000478008">
    <property type="component" value="Unassembled WGS sequence"/>
</dbReference>
<dbReference type="SUPFAM" id="SSF47954">
    <property type="entry name" value="Cyclin-like"/>
    <property type="match status" value="2"/>
</dbReference>
<sequence>MSELQSELVASSDGTNVIQLSKPFLTSKEIAYLKKTNIGNSDEIRAYSLKKRETFEFLIRLVKRLHFPVRILQYCSYLYQRFFLFSTNFTRDLKWHMEIGLTALFISMKMNDFIKKLTFVLQESNTARSLHLSPQELESQRRTIMGLEKTMMECESFDFRNYCMEDLLVKFTKFFKLSEMESYISWSILNDLYLTELPLELPAHHNAIIAMRTALLILSSISNHSLHEVDLHKINMRPDNDSLILGVHQMLEHYIDNYPTTFLKDAMLEIHIDDEPKELVDKFLTVKIDFAKKFPSPRGLHSSVPDQDLLFQPHDSELGKHGCIRFLYNKKKYLDEVSQ</sequence>
<accession>A0A7D9CUS3</accession>
<dbReference type="EMBL" id="CABFWN010000001">
    <property type="protein sequence ID" value="VUG16075.1"/>
    <property type="molecule type" value="Genomic_DNA"/>
</dbReference>